<dbReference type="PROSITE" id="PS51512">
    <property type="entry name" value="DFDF"/>
    <property type="match status" value="1"/>
</dbReference>
<feature type="compositionally biased region" description="Basic and acidic residues" evidence="5">
    <location>
        <begin position="106"/>
        <end position="115"/>
    </location>
</feature>
<protein>
    <recommendedName>
        <fullName evidence="3">Enhancer of mRNA-decapping protein 3</fullName>
    </recommendedName>
</protein>
<evidence type="ECO:0000256" key="4">
    <source>
        <dbReference type="ARBA" id="ARBA00022490"/>
    </source>
</evidence>
<dbReference type="InterPro" id="IPR036652">
    <property type="entry name" value="YjeF_N_dom_sf"/>
</dbReference>
<reference evidence="8 9" key="1">
    <citation type="submission" date="2019-07" db="EMBL/GenBank/DDBJ databases">
        <authorList>
            <person name="Friedrich A."/>
            <person name="Schacherer J."/>
        </authorList>
    </citation>
    <scope>NUCLEOTIDE SEQUENCE [LARGE SCALE GENOMIC DNA]</scope>
</reference>
<dbReference type="InterPro" id="IPR025762">
    <property type="entry name" value="DFDF"/>
</dbReference>
<feature type="domain" description="DFDF" evidence="7">
    <location>
        <begin position="133"/>
        <end position="169"/>
    </location>
</feature>
<feature type="compositionally biased region" description="Polar residues" evidence="5">
    <location>
        <begin position="212"/>
        <end position="227"/>
    </location>
</feature>
<evidence type="ECO:0000256" key="5">
    <source>
        <dbReference type="SAM" id="MobiDB-lite"/>
    </source>
</evidence>
<dbReference type="GO" id="GO:0003729">
    <property type="term" value="F:mRNA binding"/>
    <property type="evidence" value="ECO:0007669"/>
    <property type="project" value="TreeGrafter"/>
</dbReference>
<keyword evidence="9" id="KW-1185">Reference proteome</keyword>
<dbReference type="Pfam" id="PF09532">
    <property type="entry name" value="FDF"/>
    <property type="match status" value="1"/>
</dbReference>
<dbReference type="PANTHER" id="PTHR13612">
    <property type="entry name" value="ENHANCER OF MRNA-DECAPPING PROTEIN 3"/>
    <property type="match status" value="1"/>
</dbReference>
<feature type="region of interest" description="Disordered" evidence="5">
    <location>
        <begin position="67"/>
        <end position="129"/>
    </location>
</feature>
<sequence length="531" mass="59743">MSQFCGYTLELVLNDSGHTTIKGIIKKIVDKKLLVSNSVYLDGTTYKDGDTLINGTEIKDLKVVDLPKKRKKGKKKDTEKKERHNQQKKNSKENGKKAKSKSHKSQTPEDDHDTVYRQSTPSNITEIGSGWDVEDAQKVKKMDDFDFQSNLEKFDKKSVFEEISRQDSVNPSDRLVSVNKVAPENQKYGNNEMVLEKHKDVWDNIHDGDYTRNGSQKNNHRTASNSVGDHFKESDGFMDASETLNKGEMPIINSMKLSFKYAGKPAAACSPLQLAEIENIAREKFHMDRQTLVENSSRNIAELIIKKVLGEFRVTSSNHNSPPLVLLLAGNNRAGSIALATGRILFNHGIRAISYLLHDFEQSEDELTNEVQHNLDAFEACGGKIVTQLKSLHQILGKLDSPLEFIVDGLQGYDTDLNDYIEPELTRSKELVKWCNSLDLPIMSIDIPSGLNASSGTADFGNYLKAQYLISIGLPLNSILNTYKFGYFKPSELTHFVVDNGLPKNVFKSKSSFRKFEKSWFGASWSYQLTV</sequence>
<dbReference type="Gene3D" id="3.40.50.10260">
    <property type="entry name" value="YjeF N-terminal domain"/>
    <property type="match status" value="1"/>
</dbReference>
<evidence type="ECO:0000259" key="7">
    <source>
        <dbReference type="PROSITE" id="PS51512"/>
    </source>
</evidence>
<feature type="region of interest" description="Disordered" evidence="5">
    <location>
        <begin position="208"/>
        <end position="232"/>
    </location>
</feature>
<comment type="similarity">
    <text evidence="2">Belongs to the EDC3 family.</text>
</comment>
<dbReference type="SUPFAM" id="SSF64153">
    <property type="entry name" value="YjeF N-terminal domain-like"/>
    <property type="match status" value="1"/>
</dbReference>
<dbReference type="PROSITE" id="PS51385">
    <property type="entry name" value="YJEF_N"/>
    <property type="match status" value="1"/>
</dbReference>
<dbReference type="Pfam" id="PF03853">
    <property type="entry name" value="YjeF_N"/>
    <property type="match status" value="1"/>
</dbReference>
<dbReference type="GO" id="GO:0031087">
    <property type="term" value="P:deadenylation-independent decapping of nuclear-transcribed mRNA"/>
    <property type="evidence" value="ECO:0007669"/>
    <property type="project" value="TreeGrafter"/>
</dbReference>
<dbReference type="SMART" id="SM01199">
    <property type="entry name" value="FDF"/>
    <property type="match status" value="1"/>
</dbReference>
<feature type="domain" description="YjeF N-terminal" evidence="6">
    <location>
        <begin position="274"/>
        <end position="508"/>
    </location>
</feature>
<evidence type="ECO:0000259" key="6">
    <source>
        <dbReference type="PROSITE" id="PS51385"/>
    </source>
</evidence>
<feature type="compositionally biased region" description="Polar residues" evidence="5">
    <location>
        <begin position="116"/>
        <end position="126"/>
    </location>
</feature>
<proteinExistence type="inferred from homology"/>
<accession>A0A7D9H263</accession>
<evidence type="ECO:0000313" key="8">
    <source>
        <dbReference type="EMBL" id="VUG19983.1"/>
    </source>
</evidence>
<evidence type="ECO:0000256" key="3">
    <source>
        <dbReference type="ARBA" id="ARBA00015797"/>
    </source>
</evidence>
<dbReference type="InterPro" id="IPR004443">
    <property type="entry name" value="YjeF_N_dom"/>
</dbReference>
<dbReference type="PANTHER" id="PTHR13612:SF0">
    <property type="entry name" value="ENHANCER OF MRNA-DECAPPING PROTEIN 3"/>
    <property type="match status" value="1"/>
</dbReference>
<dbReference type="Proteomes" id="UP000478008">
    <property type="component" value="Unassembled WGS sequence"/>
</dbReference>
<dbReference type="InterPro" id="IPR019050">
    <property type="entry name" value="FDF_dom"/>
</dbReference>
<gene>
    <name evidence="8" type="ORF">DEBR0S6_04962G</name>
</gene>
<evidence type="ECO:0000256" key="1">
    <source>
        <dbReference type="ARBA" id="ARBA00004201"/>
    </source>
</evidence>
<evidence type="ECO:0000256" key="2">
    <source>
        <dbReference type="ARBA" id="ARBA00006610"/>
    </source>
</evidence>
<dbReference type="EMBL" id="CABFWN010000006">
    <property type="protein sequence ID" value="VUG19983.1"/>
    <property type="molecule type" value="Genomic_DNA"/>
</dbReference>
<organism evidence="8 9">
    <name type="scientific">Dekkera bruxellensis</name>
    <name type="common">Brettanomyces custersii</name>
    <dbReference type="NCBI Taxonomy" id="5007"/>
    <lineage>
        <taxon>Eukaryota</taxon>
        <taxon>Fungi</taxon>
        <taxon>Dikarya</taxon>
        <taxon>Ascomycota</taxon>
        <taxon>Saccharomycotina</taxon>
        <taxon>Pichiomycetes</taxon>
        <taxon>Pichiales</taxon>
        <taxon>Pichiaceae</taxon>
        <taxon>Brettanomyces</taxon>
    </lineage>
</organism>
<dbReference type="AlphaFoldDB" id="A0A7D9H263"/>
<feature type="compositionally biased region" description="Basic and acidic residues" evidence="5">
    <location>
        <begin position="76"/>
        <end position="96"/>
    </location>
</feature>
<dbReference type="GO" id="GO:0000932">
    <property type="term" value="C:P-body"/>
    <property type="evidence" value="ECO:0007669"/>
    <property type="project" value="UniProtKB-SubCell"/>
</dbReference>
<evidence type="ECO:0000313" key="9">
    <source>
        <dbReference type="Proteomes" id="UP000478008"/>
    </source>
</evidence>
<keyword evidence="4" id="KW-0963">Cytoplasm</keyword>
<comment type="subcellular location">
    <subcellularLocation>
        <location evidence="1">Cytoplasm</location>
        <location evidence="1">P-body</location>
    </subcellularLocation>
</comment>
<name>A0A7D9H263_DEKBR</name>
<dbReference type="GO" id="GO:0033962">
    <property type="term" value="P:P-body assembly"/>
    <property type="evidence" value="ECO:0007669"/>
    <property type="project" value="TreeGrafter"/>
</dbReference>